<dbReference type="PRINTS" id="PR00423">
    <property type="entry name" value="CELLDVISFTSZ"/>
</dbReference>
<dbReference type="GO" id="GO:0032153">
    <property type="term" value="C:cell division site"/>
    <property type="evidence" value="ECO:0007669"/>
    <property type="project" value="UniProtKB-UniRule"/>
</dbReference>
<dbReference type="PROSITE" id="PS01134">
    <property type="entry name" value="FTSZ_1"/>
    <property type="match status" value="1"/>
</dbReference>
<gene>
    <name evidence="8 13" type="primary">ftsZ</name>
    <name evidence="13" type="ORF">ENP88_05355</name>
</gene>
<keyword evidence="3 8" id="KW-0132">Cell division</keyword>
<keyword evidence="5 8" id="KW-0342">GTP-binding</keyword>
<dbReference type="CDD" id="cd02201">
    <property type="entry name" value="FtsZ_type1"/>
    <property type="match status" value="1"/>
</dbReference>
<dbReference type="GO" id="GO:0043093">
    <property type="term" value="P:FtsZ-dependent cytokinesis"/>
    <property type="evidence" value="ECO:0007669"/>
    <property type="project" value="UniProtKB-UniRule"/>
</dbReference>
<comment type="caution">
    <text evidence="13">The sequence shown here is derived from an EMBL/GenBank/DDBJ whole genome shotgun (WGS) entry which is preliminary data.</text>
</comment>
<feature type="binding site" evidence="8">
    <location>
        <position position="218"/>
    </location>
    <ligand>
        <name>GTP</name>
        <dbReference type="ChEBI" id="CHEBI:37565"/>
    </ligand>
</feature>
<dbReference type="InterPro" id="IPR018316">
    <property type="entry name" value="Tubulin/FtsZ_2-layer-sand-dom"/>
</dbReference>
<reference evidence="13" key="1">
    <citation type="journal article" date="2020" name="mSystems">
        <title>Genome- and Community-Level Interaction Insights into Carbon Utilization and Element Cycling Functions of Hydrothermarchaeota in Hydrothermal Sediment.</title>
        <authorList>
            <person name="Zhou Z."/>
            <person name="Liu Y."/>
            <person name="Xu W."/>
            <person name="Pan J."/>
            <person name="Luo Z.H."/>
            <person name="Li M."/>
        </authorList>
    </citation>
    <scope>NUCLEOTIDE SEQUENCE [LARGE SCALE GENOMIC DNA]</scope>
    <source>
        <strain evidence="13">SpSt-26</strain>
    </source>
</reference>
<accession>A0A7J2TJ38</accession>
<feature type="domain" description="Tubulin/FtsZ 2-layer sandwich" evidence="12">
    <location>
        <begin position="238"/>
        <end position="355"/>
    </location>
</feature>
<dbReference type="InterPro" id="IPR020805">
    <property type="entry name" value="Cell_div_FtsZ_CS"/>
</dbReference>
<dbReference type="GO" id="GO:0005737">
    <property type="term" value="C:cytoplasm"/>
    <property type="evidence" value="ECO:0007669"/>
    <property type="project" value="UniProtKB-SubCell"/>
</dbReference>
<name>A0A7J2TJ38_ARCFL</name>
<comment type="similarity">
    <text evidence="1 8 10">Belongs to the FtsZ family.</text>
</comment>
<feature type="domain" description="Tubulin/FtsZ GTPase" evidence="11">
    <location>
        <begin position="45"/>
        <end position="236"/>
    </location>
</feature>
<evidence type="ECO:0000256" key="5">
    <source>
        <dbReference type="ARBA" id="ARBA00023134"/>
    </source>
</evidence>
<comment type="function">
    <text evidence="8">Essential cell division protein that forms a contractile ring structure (Z ring) at the future cell division site. The regulation of the ring assembly controls the timing and the location of cell division. One of the functions of the FtsZ ring is to recruit other cell division proteins to the septum to produce a new cell wall between the dividing cells. Binds GTP and shows GTPase activity.</text>
</comment>
<dbReference type="InterPro" id="IPR008280">
    <property type="entry name" value="Tub_FtsZ_C"/>
</dbReference>
<evidence type="ECO:0000313" key="13">
    <source>
        <dbReference type="EMBL" id="HEH35565.1"/>
    </source>
</evidence>
<keyword evidence="2 8" id="KW-0963">Cytoplasm</keyword>
<dbReference type="InterPro" id="IPR003008">
    <property type="entry name" value="Tubulin_FtsZ_GTPase"/>
</dbReference>
<dbReference type="Pfam" id="PF00091">
    <property type="entry name" value="Tubulin"/>
    <property type="match status" value="1"/>
</dbReference>
<feature type="binding site" evidence="8">
    <location>
        <begin position="53"/>
        <end position="57"/>
    </location>
    <ligand>
        <name>GTP</name>
        <dbReference type="ChEBI" id="CHEBI:37565"/>
    </ligand>
</feature>
<organism evidence="13">
    <name type="scientific">Archaeoglobus fulgidus</name>
    <dbReference type="NCBI Taxonomy" id="2234"/>
    <lineage>
        <taxon>Archaea</taxon>
        <taxon>Methanobacteriati</taxon>
        <taxon>Methanobacteriota</taxon>
        <taxon>Archaeoglobi</taxon>
        <taxon>Archaeoglobales</taxon>
        <taxon>Archaeoglobaceae</taxon>
        <taxon>Archaeoglobus</taxon>
    </lineage>
</organism>
<evidence type="ECO:0000256" key="8">
    <source>
        <dbReference type="HAMAP-Rule" id="MF_00909"/>
    </source>
</evidence>
<evidence type="ECO:0000256" key="1">
    <source>
        <dbReference type="ARBA" id="ARBA00009690"/>
    </source>
</evidence>
<keyword evidence="7 8" id="KW-0131">Cell cycle</keyword>
<dbReference type="InterPro" id="IPR024757">
    <property type="entry name" value="FtsZ_C"/>
</dbReference>
<dbReference type="NCBIfam" id="TIGR00065">
    <property type="entry name" value="ftsZ"/>
    <property type="match status" value="1"/>
</dbReference>
<evidence type="ECO:0000259" key="11">
    <source>
        <dbReference type="SMART" id="SM00864"/>
    </source>
</evidence>
<dbReference type="GO" id="GO:0005525">
    <property type="term" value="F:GTP binding"/>
    <property type="evidence" value="ECO:0007669"/>
    <property type="project" value="UniProtKB-UniRule"/>
</dbReference>
<dbReference type="AlphaFoldDB" id="A0A7J2TJ38"/>
<feature type="binding site" evidence="8">
    <location>
        <position position="175"/>
    </location>
    <ligand>
        <name>GTP</name>
        <dbReference type="ChEBI" id="CHEBI:37565"/>
    </ligand>
</feature>
<dbReference type="Gene3D" id="3.40.50.1440">
    <property type="entry name" value="Tubulin/FtsZ, GTPase domain"/>
    <property type="match status" value="1"/>
</dbReference>
<dbReference type="GO" id="GO:0051258">
    <property type="term" value="P:protein polymerization"/>
    <property type="evidence" value="ECO:0007669"/>
    <property type="project" value="UniProtKB-UniRule"/>
</dbReference>
<dbReference type="SMART" id="SM00864">
    <property type="entry name" value="Tubulin"/>
    <property type="match status" value="1"/>
</dbReference>
<dbReference type="HAMAP" id="MF_00909">
    <property type="entry name" value="FtsZ"/>
    <property type="match status" value="1"/>
</dbReference>
<keyword evidence="6 8" id="KW-0717">Septation</keyword>
<sequence>MKSIIEEALLRAERERRERIEGKTPERPENVEDEIVQMLRELRTVIKVIGIGGAGCNTITRLYEEGVEGAELIAMNTDVQHLYHTKAHRRILLGKRRTRGLGAGSLPQIGEEAARESEEEIKRIVEGCDMVFITCGLGGGTGTGASPVVAEAAQEAGALTIAVVTFPFTAEGSVRRSNAEAGLERLKEVTDTVIVIPNDRLLDVVPNYPLNLAFKVADEILMRAVKGITELITKPGLINLDFADVKTIMEKGGVAMIGLGEASGEDKALESVRKALKSPLLDVDISGAKAALVNVTGGPDMTVEEAESVVEEIYTKLDSDARIIWGAMIDPELENTIRTLVIVTGVKSPQIFGKKYSVTQKFGIDFVK</sequence>
<dbReference type="PANTHER" id="PTHR30314">
    <property type="entry name" value="CELL DIVISION PROTEIN FTSZ-RELATED"/>
    <property type="match status" value="1"/>
</dbReference>
<dbReference type="SMART" id="SM00865">
    <property type="entry name" value="Tubulin_C"/>
    <property type="match status" value="1"/>
</dbReference>
<dbReference type="PANTHER" id="PTHR30314:SF3">
    <property type="entry name" value="MITOCHONDRIAL DIVISION PROTEIN FSZA"/>
    <property type="match status" value="1"/>
</dbReference>
<dbReference type="EMBL" id="DSLA01000084">
    <property type="protein sequence ID" value="HEH35565.1"/>
    <property type="molecule type" value="Genomic_DNA"/>
</dbReference>
<dbReference type="GO" id="GO:0003924">
    <property type="term" value="F:GTPase activity"/>
    <property type="evidence" value="ECO:0007669"/>
    <property type="project" value="UniProtKB-UniRule"/>
</dbReference>
<dbReference type="InterPro" id="IPR000158">
    <property type="entry name" value="Cell_div_FtsZ"/>
</dbReference>
<evidence type="ECO:0000256" key="7">
    <source>
        <dbReference type="ARBA" id="ARBA00023306"/>
    </source>
</evidence>
<keyword evidence="4 8" id="KW-0547">Nucleotide-binding</keyword>
<evidence type="ECO:0000259" key="12">
    <source>
        <dbReference type="SMART" id="SM00865"/>
    </source>
</evidence>
<dbReference type="PROSITE" id="PS01135">
    <property type="entry name" value="FTSZ_2"/>
    <property type="match status" value="1"/>
</dbReference>
<evidence type="ECO:0000256" key="2">
    <source>
        <dbReference type="ARBA" id="ARBA00022490"/>
    </source>
</evidence>
<dbReference type="InterPro" id="IPR045061">
    <property type="entry name" value="FtsZ/CetZ"/>
</dbReference>
<dbReference type="InterPro" id="IPR036525">
    <property type="entry name" value="Tubulin/FtsZ_GTPase_sf"/>
</dbReference>
<proteinExistence type="inferred from homology"/>
<feature type="binding site" evidence="8">
    <location>
        <begin position="140"/>
        <end position="142"/>
    </location>
    <ligand>
        <name>GTP</name>
        <dbReference type="ChEBI" id="CHEBI:37565"/>
    </ligand>
</feature>
<protein>
    <recommendedName>
        <fullName evidence="8 9">Cell division protein FtsZ</fullName>
    </recommendedName>
</protein>
<evidence type="ECO:0000256" key="4">
    <source>
        <dbReference type="ARBA" id="ARBA00022741"/>
    </source>
</evidence>
<evidence type="ECO:0000256" key="6">
    <source>
        <dbReference type="ARBA" id="ARBA00023210"/>
    </source>
</evidence>
<dbReference type="SUPFAM" id="SSF55307">
    <property type="entry name" value="Tubulin C-terminal domain-like"/>
    <property type="match status" value="1"/>
</dbReference>
<dbReference type="SUPFAM" id="SSF52490">
    <property type="entry name" value="Tubulin nucleotide-binding domain-like"/>
    <property type="match status" value="1"/>
</dbReference>
<comment type="subunit">
    <text evidence="8">Homodimer. Polymerizes to form a dynamic ring structure in a strictly GTP-dependent manner. Interacts directly with several other division proteins.</text>
</comment>
<dbReference type="FunFam" id="3.40.50.1440:FF:000023">
    <property type="entry name" value="Cell division protein FtsZ"/>
    <property type="match status" value="1"/>
</dbReference>
<dbReference type="Pfam" id="PF12327">
    <property type="entry name" value="FtsZ_C"/>
    <property type="match status" value="1"/>
</dbReference>
<evidence type="ECO:0000256" key="9">
    <source>
        <dbReference type="NCBIfam" id="TIGR00065"/>
    </source>
</evidence>
<comment type="subcellular location">
    <subcellularLocation>
        <location evidence="8">Cytoplasm</location>
    </subcellularLocation>
    <text evidence="8">Assembles at midcell at the inner surface of the cytoplasmic membrane.</text>
</comment>
<feature type="binding site" evidence="8">
    <location>
        <position position="171"/>
    </location>
    <ligand>
        <name>GTP</name>
        <dbReference type="ChEBI" id="CHEBI:37565"/>
    </ligand>
</feature>
<evidence type="ECO:0000256" key="10">
    <source>
        <dbReference type="RuleBase" id="RU003360"/>
    </source>
</evidence>
<evidence type="ECO:0000256" key="3">
    <source>
        <dbReference type="ARBA" id="ARBA00022618"/>
    </source>
</evidence>